<dbReference type="PANTHER" id="PTHR47566:SF1">
    <property type="entry name" value="PROTEIN NUD1"/>
    <property type="match status" value="1"/>
</dbReference>
<dbReference type="InterPro" id="IPR032675">
    <property type="entry name" value="LRR_dom_sf"/>
</dbReference>
<comment type="caution">
    <text evidence="7">The sequence shown here is derived from an EMBL/GenBank/DDBJ whole genome shotgun (WGS) entry which is preliminary data.</text>
</comment>
<evidence type="ECO:0000256" key="4">
    <source>
        <dbReference type="SAM" id="SignalP"/>
    </source>
</evidence>
<dbReference type="Pfam" id="PF24595">
    <property type="entry name" value="DUF7619"/>
    <property type="match status" value="1"/>
</dbReference>
<dbReference type="AlphaFoldDB" id="A0A4Z0LD83"/>
<dbReference type="InterPro" id="IPR047589">
    <property type="entry name" value="DUF11_rpt"/>
</dbReference>
<keyword evidence="1" id="KW-0433">Leucine-rich repeat</keyword>
<feature type="chain" id="PRO_5021312195" evidence="4">
    <location>
        <begin position="20"/>
        <end position="1239"/>
    </location>
</feature>
<dbReference type="InterPro" id="IPR026444">
    <property type="entry name" value="Secre_tail"/>
</dbReference>
<protein>
    <submittedName>
        <fullName evidence="7">T9SS type A sorting domain-containing protein</fullName>
    </submittedName>
</protein>
<evidence type="ECO:0000259" key="6">
    <source>
        <dbReference type="Pfam" id="PF24595"/>
    </source>
</evidence>
<dbReference type="OrthoDB" id="1110367at2"/>
<evidence type="ECO:0000256" key="3">
    <source>
        <dbReference type="ARBA" id="ARBA00022737"/>
    </source>
</evidence>
<dbReference type="Pfam" id="PF18962">
    <property type="entry name" value="Por_Secre_tail"/>
    <property type="match status" value="1"/>
</dbReference>
<keyword evidence="2 4" id="KW-0732">Signal</keyword>
<dbReference type="EMBL" id="SRLH01000001">
    <property type="protein sequence ID" value="TGD59848.1"/>
    <property type="molecule type" value="Genomic_DNA"/>
</dbReference>
<gene>
    <name evidence="7" type="ORF">E4635_02650</name>
</gene>
<accession>A0A4Z0LD83</accession>
<dbReference type="Proteomes" id="UP000297407">
    <property type="component" value="Unassembled WGS sequence"/>
</dbReference>
<dbReference type="Gene3D" id="3.80.10.10">
    <property type="entry name" value="Ribonuclease Inhibitor"/>
    <property type="match status" value="3"/>
</dbReference>
<feature type="domain" description="Secretion system C-terminal sorting" evidence="5">
    <location>
        <begin position="1167"/>
        <end position="1236"/>
    </location>
</feature>
<dbReference type="NCBIfam" id="TIGR04183">
    <property type="entry name" value="Por_Secre_tail"/>
    <property type="match status" value="1"/>
</dbReference>
<dbReference type="InterPro" id="IPR055353">
    <property type="entry name" value="DUF7619"/>
</dbReference>
<evidence type="ECO:0000313" key="8">
    <source>
        <dbReference type="Proteomes" id="UP000297407"/>
    </source>
</evidence>
<dbReference type="InterPro" id="IPR052574">
    <property type="entry name" value="CDIRP"/>
</dbReference>
<dbReference type="RefSeq" id="WP_135525054.1">
    <property type="nucleotide sequence ID" value="NZ_SRLH01000001.1"/>
</dbReference>
<evidence type="ECO:0000256" key="2">
    <source>
        <dbReference type="ARBA" id="ARBA00022729"/>
    </source>
</evidence>
<sequence length="1239" mass="135977">MKKIYFLVLALGLFNGVTAQTINNFDFRTLNRLLLSGTNSEIAKDINGNNMKIDANNNNQIEVSEALNVYELNLSPAIVPGFTGGDYIYSLTGLENFHNIRKLDCSMSAVSLGWNTLNSFTNLQELTSVNNSSSFPIDIHGLPHLKKLNWYHNRYYMQTVNNWAPSIILSNLPELEILDCHSNGISSLSISGAPGIKSIICDENLLTSLNLSDLPVLEVLDCNYNRLNTLVLTNVPMLKDLNCNQNTIAALNVSDLIHLETLYCGWNELTSLQTANLPALKSINCYQNHLTSLDISSSPLLEDLSCDKNNLTSLNVDNTNMLKNLSCSQNQIVSLNIQDKPYFTDLNCRNNNLVTLTTTNLPNIKNIDCTINQITSLSLVDFTHLEYFVCNNNQVKDLTIKNCTGSLGFYSNPLENVVIKDVNIWPDFSPYPLLKTLVVDNLTTQGLSLTQNTKLVSLEVSNMAALTSLNIPTASDLETVKIQNLPLISYLNCGNSGKINSLTVANMPILKTIYCRNNKLTVMNLSDIPDLTTIDCSKNLLPSLHLNSFPTLKKVSCGTNNLTALEVNNLPLLTELSCGQNQLANLDLSGCTSLQTLDCSSNLLPVLNLEMQEIQYLNCSKNQLAALDLSHLTDAYFINCSYNAITSLDVTGLTNLKTLAFAYNQVSSLDTSDLDTIENLYCSNNQLSVLDLDHLTMLNGLACSENQLTTLNVIHSPLLQYLYCGNSPLLKTVFLKNGINEEEIDLTGNPALEYVCADESQLEQIQNIIAENNYVNCHVNSYCSFAPEGDSYLIQGNIKLDGDANGCDASDAIFSNLKFNISDGVATGSLISNMSGNYSIPVASGTHTITPLVENSAYFSVSPASVTVEFPTETSPFVQNFCITPNGTHEDLEITLLPIAQAVPGFDATYKLIYKNKGTGIQSGSVSMAFNDATLDLVSASPLIANQNGNSLSWDFTNLQPLESREVSVVLNLNSPTETPALNNGDVLNFTASITSAVTDEFPNDNTFELNQTVVNSLDPNDKTCMEGRTISTTKIGEYVHYMIRFENTGTFPAQNIVVKDMIDTAKFDISSLLPIKGSHSFVTKITEGDKVEFIFQNINLPFDDANNDGFVAFKIKTKPTLVNGDTFSNTASIYFDYNFPVVTNTATTTIGALNRQDFEFSNYFNVYPNPVHDVLTISAKETIEINSISIYNTVGQLVLVIPNAKEIKTIDVSGLAAGNYFIKTHTDKGIANTKFVKN</sequence>
<dbReference type="PANTHER" id="PTHR47566">
    <property type="match status" value="1"/>
</dbReference>
<evidence type="ECO:0000259" key="5">
    <source>
        <dbReference type="Pfam" id="PF18962"/>
    </source>
</evidence>
<dbReference type="GO" id="GO:0035591">
    <property type="term" value="F:signaling adaptor activity"/>
    <property type="evidence" value="ECO:0007669"/>
    <property type="project" value="TreeGrafter"/>
</dbReference>
<evidence type="ECO:0000313" key="7">
    <source>
        <dbReference type="EMBL" id="TGD59848.1"/>
    </source>
</evidence>
<dbReference type="NCBIfam" id="TIGR01451">
    <property type="entry name" value="B_ant_repeat"/>
    <property type="match status" value="1"/>
</dbReference>
<feature type="signal peptide" evidence="4">
    <location>
        <begin position="1"/>
        <end position="19"/>
    </location>
</feature>
<name>A0A4Z0LD83_9FLAO</name>
<evidence type="ECO:0000256" key="1">
    <source>
        <dbReference type="ARBA" id="ARBA00022614"/>
    </source>
</evidence>
<keyword evidence="3" id="KW-0677">Repeat</keyword>
<proteinExistence type="predicted"/>
<reference evidence="7 8" key="1">
    <citation type="submission" date="2019-04" db="EMBL/GenBank/DDBJ databases">
        <title>Flavobacterium sp. strain DS2-A Genome sequencing and assembly.</title>
        <authorList>
            <person name="Kim I."/>
        </authorList>
    </citation>
    <scope>NUCLEOTIDE SEQUENCE [LARGE SCALE GENOMIC DNA]</scope>
    <source>
        <strain evidence="7 8">DS2-A</strain>
    </source>
</reference>
<organism evidence="7 8">
    <name type="scientific">Flavobacterium humi</name>
    <dbReference type="NCBI Taxonomy" id="2562683"/>
    <lineage>
        <taxon>Bacteria</taxon>
        <taxon>Pseudomonadati</taxon>
        <taxon>Bacteroidota</taxon>
        <taxon>Flavobacteriia</taxon>
        <taxon>Flavobacteriales</taxon>
        <taxon>Flavobacteriaceae</taxon>
        <taxon>Flavobacterium</taxon>
    </lineage>
</organism>
<dbReference type="SUPFAM" id="SSF52058">
    <property type="entry name" value="L domain-like"/>
    <property type="match status" value="2"/>
</dbReference>
<feature type="domain" description="DUF7619" evidence="6">
    <location>
        <begin position="1019"/>
        <end position="1150"/>
    </location>
</feature>
<keyword evidence="8" id="KW-1185">Reference proteome</keyword>